<accession>A0A8S5SAZ8</accession>
<sequence>MKFGRLTVLSSAQFQASKKKMWNCKCECGNYVTVRGTSLTGGITKSCGCLQKELASKKHSKHNGYGTRLYAIWDSMRQRCNNKNCRAYHNYGGRGIKICDEWDDFANFKEWAIISGYDNTAKRGTCTLDRINVNGNYSPENCRWNTMKEQSNNRRNTIYMTVNDETHSLSEWASITGIKYDTLWKRYKKYGWSPERVVS</sequence>
<proteinExistence type="predicted"/>
<name>A0A8S5SAZ8_9CAUD</name>
<reference evidence="1" key="1">
    <citation type="journal article" date="2021" name="Proc. Natl. Acad. Sci. U.S.A.">
        <title>A Catalog of Tens of Thousands of Viruses from Human Metagenomes Reveals Hidden Associations with Chronic Diseases.</title>
        <authorList>
            <person name="Tisza M.J."/>
            <person name="Buck C.B."/>
        </authorList>
    </citation>
    <scope>NUCLEOTIDE SEQUENCE</scope>
    <source>
        <strain evidence="1">CtgaY24</strain>
    </source>
</reference>
<evidence type="ECO:0000313" key="1">
    <source>
        <dbReference type="EMBL" id="DAF47995.1"/>
    </source>
</evidence>
<protein>
    <submittedName>
        <fullName evidence="1">PVL ORF-50-like family</fullName>
    </submittedName>
</protein>
<dbReference type="EMBL" id="BK032562">
    <property type="protein sequence ID" value="DAF47995.1"/>
    <property type="molecule type" value="Genomic_DNA"/>
</dbReference>
<organism evidence="1">
    <name type="scientific">Siphoviridae sp. ctgaY24</name>
    <dbReference type="NCBI Taxonomy" id="2827911"/>
    <lineage>
        <taxon>Viruses</taxon>
        <taxon>Duplodnaviria</taxon>
        <taxon>Heunggongvirae</taxon>
        <taxon>Uroviricota</taxon>
        <taxon>Caudoviricetes</taxon>
    </lineage>
</organism>